<dbReference type="InterPro" id="IPR001296">
    <property type="entry name" value="Glyco_trans_1"/>
</dbReference>
<dbReference type="HOGENOM" id="CLU_009583_2_4_2"/>
<name>A0A0E3RST1_METMZ</name>
<gene>
    <name evidence="3" type="ORF">MSMAC_0136</name>
</gene>
<dbReference type="Pfam" id="PF13439">
    <property type="entry name" value="Glyco_transf_4"/>
    <property type="match status" value="1"/>
</dbReference>
<dbReference type="Pfam" id="PF00534">
    <property type="entry name" value="Glycos_transf_1"/>
    <property type="match status" value="1"/>
</dbReference>
<evidence type="ECO:0000259" key="2">
    <source>
        <dbReference type="Pfam" id="PF13439"/>
    </source>
</evidence>
<dbReference type="GeneID" id="24879991"/>
<dbReference type="InterPro" id="IPR028098">
    <property type="entry name" value="Glyco_trans_4-like_N"/>
</dbReference>
<dbReference type="KEGG" id="mmac:MSMAC_0136"/>
<dbReference type="AlphaFoldDB" id="A0A0E3RST1"/>
<dbReference type="RefSeq" id="WP_048040754.1">
    <property type="nucleotide sequence ID" value="NZ_CP009514.1"/>
</dbReference>
<dbReference type="Gene3D" id="3.40.50.2000">
    <property type="entry name" value="Glycogen Phosphorylase B"/>
    <property type="match status" value="2"/>
</dbReference>
<dbReference type="PATRIC" id="fig|1434113.4.peg.166"/>
<evidence type="ECO:0000313" key="4">
    <source>
        <dbReference type="Proteomes" id="UP000033071"/>
    </source>
</evidence>
<keyword evidence="3" id="KW-0808">Transferase</keyword>
<organism evidence="3 4">
    <name type="scientific">Methanosarcina mazei C16</name>
    <dbReference type="NCBI Taxonomy" id="1434113"/>
    <lineage>
        <taxon>Archaea</taxon>
        <taxon>Methanobacteriati</taxon>
        <taxon>Methanobacteriota</taxon>
        <taxon>Stenosarchaea group</taxon>
        <taxon>Methanomicrobia</taxon>
        <taxon>Methanosarcinales</taxon>
        <taxon>Methanosarcinaceae</taxon>
        <taxon>Methanosarcina</taxon>
    </lineage>
</organism>
<sequence length="400" mass="46403">MSNIKNNFKIHKPSSLLIITPGYPDKDNSLIMSKFVKEQVEYLKSYFDTVYIISPIPHSFGLFESDKLCHDYTYDNIKIYFPRCYYVPIFYFKKILLDNRLKVIINTIEKNNLKFDVIHAHTTWPSGYIGAKLKEKYHVPSILTIHENGDWFEKEVKMDFPLINYAWENSDVLIRVNNKDIPILKQYNDNTYSIPNGYSSKYKILNKKECRDILNIQQDKKVIFSLGVLIKRKGFNFLIDAIKIILKSNPDILCVIGGSGPLKKKLEKQIHDLKLNNHVLLAGFIQEEQLPIWINACDIFVLPSLSESFGIVQIEAMACGKPVIATYNGGSEEIIISDEYGLLVDPRNAYDLAQKIEIALNKQWDKEKILKYAEQYQWENIASRIVSVYNKTYSENVIFN</sequence>
<dbReference type="PANTHER" id="PTHR45947:SF3">
    <property type="entry name" value="SULFOQUINOVOSYL TRANSFERASE SQD2"/>
    <property type="match status" value="1"/>
</dbReference>
<protein>
    <submittedName>
        <fullName evidence="3">Glycosyl transferase, group 1</fullName>
    </submittedName>
</protein>
<dbReference type="PANTHER" id="PTHR45947">
    <property type="entry name" value="SULFOQUINOVOSYL TRANSFERASE SQD2"/>
    <property type="match status" value="1"/>
</dbReference>
<evidence type="ECO:0000259" key="1">
    <source>
        <dbReference type="Pfam" id="PF00534"/>
    </source>
</evidence>
<dbReference type="SUPFAM" id="SSF53756">
    <property type="entry name" value="UDP-Glycosyltransferase/glycogen phosphorylase"/>
    <property type="match status" value="1"/>
</dbReference>
<dbReference type="Proteomes" id="UP000033071">
    <property type="component" value="Chromosome"/>
</dbReference>
<proteinExistence type="predicted"/>
<accession>A0A0E3RST1</accession>
<feature type="domain" description="Glycosyltransferase subfamily 4-like N-terminal" evidence="2">
    <location>
        <begin position="72"/>
        <end position="197"/>
    </location>
</feature>
<feature type="domain" description="Glycosyl transferase family 1" evidence="1">
    <location>
        <begin position="207"/>
        <end position="374"/>
    </location>
</feature>
<dbReference type="EMBL" id="CP009514">
    <property type="protein sequence ID" value="AKB70026.1"/>
    <property type="molecule type" value="Genomic_DNA"/>
</dbReference>
<evidence type="ECO:0000313" key="3">
    <source>
        <dbReference type="EMBL" id="AKB70026.1"/>
    </source>
</evidence>
<reference evidence="3 4" key="1">
    <citation type="submission" date="2014-07" db="EMBL/GenBank/DDBJ databases">
        <title>Methanogenic archaea and the global carbon cycle.</title>
        <authorList>
            <person name="Henriksen J.R."/>
            <person name="Luke J."/>
            <person name="Reinhart S."/>
            <person name="Benedict M.N."/>
            <person name="Youngblut N.D."/>
            <person name="Metcalf M.E."/>
            <person name="Whitaker R.J."/>
            <person name="Metcalf W.W."/>
        </authorList>
    </citation>
    <scope>NUCLEOTIDE SEQUENCE [LARGE SCALE GENOMIC DNA]</scope>
    <source>
        <strain evidence="3 4">C16</strain>
    </source>
</reference>
<dbReference type="GO" id="GO:0016757">
    <property type="term" value="F:glycosyltransferase activity"/>
    <property type="evidence" value="ECO:0007669"/>
    <property type="project" value="InterPro"/>
</dbReference>
<dbReference type="InterPro" id="IPR050194">
    <property type="entry name" value="Glycosyltransferase_grp1"/>
</dbReference>